<dbReference type="STRING" id="1423778.FC70_GL001055"/>
<dbReference type="InterPro" id="IPR003593">
    <property type="entry name" value="AAA+_ATPase"/>
</dbReference>
<organism evidence="2 3">
    <name type="scientific">Paucilactobacillus oligofermentans DSM 15707 = LMG 22743</name>
    <dbReference type="NCBI Taxonomy" id="1423778"/>
    <lineage>
        <taxon>Bacteria</taxon>
        <taxon>Bacillati</taxon>
        <taxon>Bacillota</taxon>
        <taxon>Bacilli</taxon>
        <taxon>Lactobacillales</taxon>
        <taxon>Lactobacillaceae</taxon>
        <taxon>Paucilactobacillus</taxon>
    </lineage>
</organism>
<dbReference type="InterPro" id="IPR018647">
    <property type="entry name" value="SLFN_3-like_DNA/RNA_helicase"/>
</dbReference>
<accession>A0A0R1RMP0</accession>
<dbReference type="SMART" id="SM00382">
    <property type="entry name" value="AAA"/>
    <property type="match status" value="1"/>
</dbReference>
<dbReference type="Proteomes" id="UP000051697">
    <property type="component" value="Unassembled WGS sequence"/>
</dbReference>
<sequence>MIAKKRGVLKMNKILQAQFFVDDLSDDQKNMIANINDYIKQGMNTDSHSVAIIQGAAGTGKSVVLMELVRQYMTDKKYKTALVVNHPELYKAYQDLGESIPNMNVNSIRRPTALINDAQKNHKKFDVIFVDEAHLLYSKSEPYAHYRGENQLTDLMNLAKVVVVVYDFAQVFQSKMYWDKELLFKTIGNHPYKMFDMNFQYRMVASDEQVAWMDNLTSQKPLAAFPKNGQFEFKMFDTAGDLFENIKTRNKEVGMSRVVATSGFPRIDGRHNVEMDTFSLPWDEWDPQRTHWAKREGSITQVGTIYTLQGFDLNYVGMIIGPSFGYDKKTDTMTIIPEKYSHKEIFKKRKDIQFTKAEYKEFIANVLNVLMKRGKYGLYLTAYDDALRERLMELSTE</sequence>
<keyword evidence="3" id="KW-1185">Reference proteome</keyword>
<comment type="caution">
    <text evidence="2">The sequence shown here is derived from an EMBL/GenBank/DDBJ whole genome shotgun (WGS) entry which is preliminary data.</text>
</comment>
<evidence type="ECO:0000313" key="3">
    <source>
        <dbReference type="Proteomes" id="UP000051697"/>
    </source>
</evidence>
<evidence type="ECO:0000259" key="1">
    <source>
        <dbReference type="SMART" id="SM00382"/>
    </source>
</evidence>
<evidence type="ECO:0000313" key="2">
    <source>
        <dbReference type="EMBL" id="KRL55458.1"/>
    </source>
</evidence>
<feature type="domain" description="AAA+ ATPase" evidence="1">
    <location>
        <begin position="47"/>
        <end position="188"/>
    </location>
</feature>
<proteinExistence type="predicted"/>
<dbReference type="Pfam" id="PF09848">
    <property type="entry name" value="SLFN-g3_helicase"/>
    <property type="match status" value="1"/>
</dbReference>
<dbReference type="Gene3D" id="3.40.50.300">
    <property type="entry name" value="P-loop containing nucleotide triphosphate hydrolases"/>
    <property type="match status" value="1"/>
</dbReference>
<dbReference type="SUPFAM" id="SSF52540">
    <property type="entry name" value="P-loop containing nucleoside triphosphate hydrolases"/>
    <property type="match status" value="1"/>
</dbReference>
<gene>
    <name evidence="2" type="ORF">FC70_GL001055</name>
</gene>
<dbReference type="AlphaFoldDB" id="A0A0R1RMP0"/>
<dbReference type="PATRIC" id="fig|1423778.4.peg.1089"/>
<name>A0A0R1RMP0_9LACO</name>
<dbReference type="EMBL" id="AZFE01000031">
    <property type="protein sequence ID" value="KRL55458.1"/>
    <property type="molecule type" value="Genomic_DNA"/>
</dbReference>
<dbReference type="InterPro" id="IPR027417">
    <property type="entry name" value="P-loop_NTPase"/>
</dbReference>
<protein>
    <recommendedName>
        <fullName evidence="1">AAA+ ATPase domain-containing protein</fullName>
    </recommendedName>
</protein>
<reference evidence="2 3" key="1">
    <citation type="journal article" date="2015" name="Genome Announc.">
        <title>Expanding the biotechnology potential of lactobacilli through comparative genomics of 213 strains and associated genera.</title>
        <authorList>
            <person name="Sun Z."/>
            <person name="Harris H.M."/>
            <person name="McCann A."/>
            <person name="Guo C."/>
            <person name="Argimon S."/>
            <person name="Zhang W."/>
            <person name="Yang X."/>
            <person name="Jeffery I.B."/>
            <person name="Cooney J.C."/>
            <person name="Kagawa T.F."/>
            <person name="Liu W."/>
            <person name="Song Y."/>
            <person name="Salvetti E."/>
            <person name="Wrobel A."/>
            <person name="Rasinkangas P."/>
            <person name="Parkhill J."/>
            <person name="Rea M.C."/>
            <person name="O'Sullivan O."/>
            <person name="Ritari J."/>
            <person name="Douillard F.P."/>
            <person name="Paul Ross R."/>
            <person name="Yang R."/>
            <person name="Briner A.E."/>
            <person name="Felis G.E."/>
            <person name="de Vos W.M."/>
            <person name="Barrangou R."/>
            <person name="Klaenhammer T.R."/>
            <person name="Caufield P.W."/>
            <person name="Cui Y."/>
            <person name="Zhang H."/>
            <person name="O'Toole P.W."/>
        </authorList>
    </citation>
    <scope>NUCLEOTIDE SEQUENCE [LARGE SCALE GENOMIC DNA]</scope>
    <source>
        <strain evidence="2 3">DSM 15707</strain>
    </source>
</reference>